<evidence type="ECO:0000313" key="14">
    <source>
        <dbReference type="EMBL" id="QLG29470.1"/>
    </source>
</evidence>
<dbReference type="PANTHER" id="PTHR31462">
    <property type="entry name" value="ENDOSOMAL/LYSOSOMAL POTASSIUM CHANNEL TMEM175"/>
    <property type="match status" value="1"/>
</dbReference>
<dbReference type="PANTHER" id="PTHR31462:SF5">
    <property type="entry name" value="ENDOSOMAL_LYSOSOMAL PROTON CHANNEL TMEM175"/>
    <property type="match status" value="1"/>
</dbReference>
<reference evidence="14 15" key="1">
    <citation type="submission" date="2020-07" db="EMBL/GenBank/DDBJ databases">
        <title>Gai3-2, isolated from salt lake.</title>
        <authorList>
            <person name="Cui H."/>
            <person name="Shi X."/>
        </authorList>
    </citation>
    <scope>NUCLEOTIDE SEQUENCE [LARGE SCALE GENOMIC DNA]</scope>
    <source>
        <strain evidence="14 15">Gai3-2</strain>
    </source>
</reference>
<organism evidence="14 15">
    <name type="scientific">Halorarum halophilum</name>
    <dbReference type="NCBI Taxonomy" id="2743090"/>
    <lineage>
        <taxon>Archaea</taxon>
        <taxon>Methanobacteriati</taxon>
        <taxon>Methanobacteriota</taxon>
        <taxon>Stenosarchaea group</taxon>
        <taxon>Halobacteria</taxon>
        <taxon>Halobacteriales</taxon>
        <taxon>Haloferacaceae</taxon>
        <taxon>Halorarum</taxon>
    </lineage>
</organism>
<dbReference type="Pfam" id="PF06736">
    <property type="entry name" value="TMEM175"/>
    <property type="match status" value="1"/>
</dbReference>
<feature type="region of interest" description="Disordered" evidence="13">
    <location>
        <begin position="1"/>
        <end position="28"/>
    </location>
</feature>
<keyword evidence="3" id="KW-0813">Transport</keyword>
<dbReference type="EMBL" id="CP058529">
    <property type="protein sequence ID" value="QLG29470.1"/>
    <property type="molecule type" value="Genomic_DNA"/>
</dbReference>
<comment type="catalytic activity">
    <reaction evidence="12">
        <text>K(+)(in) = K(+)(out)</text>
        <dbReference type="Rhea" id="RHEA:29463"/>
        <dbReference type="ChEBI" id="CHEBI:29103"/>
    </reaction>
</comment>
<evidence type="ECO:0000256" key="8">
    <source>
        <dbReference type="ARBA" id="ARBA00022989"/>
    </source>
</evidence>
<evidence type="ECO:0000256" key="6">
    <source>
        <dbReference type="ARBA" id="ARBA00022826"/>
    </source>
</evidence>
<evidence type="ECO:0000256" key="5">
    <source>
        <dbReference type="ARBA" id="ARBA00022692"/>
    </source>
</evidence>
<dbReference type="OrthoDB" id="10769at2157"/>
<dbReference type="GO" id="GO:0015252">
    <property type="term" value="F:proton channel activity"/>
    <property type="evidence" value="ECO:0007669"/>
    <property type="project" value="InterPro"/>
</dbReference>
<keyword evidence="8" id="KW-1133">Transmembrane helix</keyword>
<keyword evidence="15" id="KW-1185">Reference proteome</keyword>
<gene>
    <name evidence="14" type="ORF">HUG10_09940</name>
</gene>
<keyword evidence="10" id="KW-0472">Membrane</keyword>
<evidence type="ECO:0000256" key="7">
    <source>
        <dbReference type="ARBA" id="ARBA00022958"/>
    </source>
</evidence>
<dbReference type="AlphaFoldDB" id="A0A7D5GHT9"/>
<proteinExistence type="inferred from homology"/>
<evidence type="ECO:0000256" key="2">
    <source>
        <dbReference type="ARBA" id="ARBA00006920"/>
    </source>
</evidence>
<comment type="subcellular location">
    <subcellularLocation>
        <location evidence="1">Membrane</location>
        <topology evidence="1">Multi-pass membrane protein</topology>
    </subcellularLocation>
</comment>
<dbReference type="GO" id="GO:0016020">
    <property type="term" value="C:membrane"/>
    <property type="evidence" value="ECO:0007669"/>
    <property type="project" value="UniProtKB-SubCell"/>
</dbReference>
<evidence type="ECO:0000256" key="4">
    <source>
        <dbReference type="ARBA" id="ARBA00022538"/>
    </source>
</evidence>
<evidence type="ECO:0000256" key="10">
    <source>
        <dbReference type="ARBA" id="ARBA00023136"/>
    </source>
</evidence>
<dbReference type="InterPro" id="IPR010617">
    <property type="entry name" value="TMEM175-like"/>
</dbReference>
<keyword evidence="4" id="KW-0633">Potassium transport</keyword>
<dbReference type="Proteomes" id="UP000509750">
    <property type="component" value="Chromosome"/>
</dbReference>
<keyword evidence="5" id="KW-0812">Transmembrane</keyword>
<comment type="similarity">
    <text evidence="2">Belongs to the TMEM175 family.</text>
</comment>
<keyword evidence="11" id="KW-0407">Ion channel</keyword>
<evidence type="ECO:0000256" key="9">
    <source>
        <dbReference type="ARBA" id="ARBA00023065"/>
    </source>
</evidence>
<evidence type="ECO:0000313" key="15">
    <source>
        <dbReference type="Proteomes" id="UP000509750"/>
    </source>
</evidence>
<evidence type="ECO:0000256" key="13">
    <source>
        <dbReference type="SAM" id="MobiDB-lite"/>
    </source>
</evidence>
<evidence type="ECO:0000256" key="3">
    <source>
        <dbReference type="ARBA" id="ARBA00022448"/>
    </source>
</evidence>
<keyword evidence="6" id="KW-0631">Potassium channel</keyword>
<name>A0A7D5GHT9_9EURY</name>
<dbReference type="KEGG" id="halg:HUG10_09940"/>
<sequence>MRGPSPVGSLREFRPYSTRPDGERRPERDATRLIAPSDGVFAIAITLLVSNVDLPTDTAATVTWAMVGREWRDVFSYVVSFLVIGNFWTDHRRVFEHISRPTRDVTRINLLSLMTVAFLPVPTSLLGDNGGAVPTALYAA</sequence>
<evidence type="ECO:0000256" key="1">
    <source>
        <dbReference type="ARBA" id="ARBA00004141"/>
    </source>
</evidence>
<dbReference type="GO" id="GO:0005267">
    <property type="term" value="F:potassium channel activity"/>
    <property type="evidence" value="ECO:0007669"/>
    <property type="project" value="UniProtKB-KW"/>
</dbReference>
<keyword evidence="7" id="KW-0630">Potassium</keyword>
<evidence type="ECO:0000256" key="11">
    <source>
        <dbReference type="ARBA" id="ARBA00023303"/>
    </source>
</evidence>
<evidence type="ECO:0000256" key="12">
    <source>
        <dbReference type="ARBA" id="ARBA00034430"/>
    </source>
</evidence>
<keyword evidence="9" id="KW-0406">Ion transport</keyword>
<accession>A0A7D5GHT9</accession>
<protein>
    <submittedName>
        <fullName evidence="14">DUF1211 domain-containing protein</fullName>
    </submittedName>
</protein>